<organism evidence="1 2">
    <name type="scientific">Gigaspora margarita</name>
    <dbReference type="NCBI Taxonomy" id="4874"/>
    <lineage>
        <taxon>Eukaryota</taxon>
        <taxon>Fungi</taxon>
        <taxon>Fungi incertae sedis</taxon>
        <taxon>Mucoromycota</taxon>
        <taxon>Glomeromycotina</taxon>
        <taxon>Glomeromycetes</taxon>
        <taxon>Diversisporales</taxon>
        <taxon>Gigasporaceae</taxon>
        <taxon>Gigaspora</taxon>
    </lineage>
</organism>
<sequence>HNPTKDATQDNLYIKTATTSTRVSLVLRYLDIVSGSMLQNCSKE</sequence>
<dbReference type="Proteomes" id="UP000789901">
    <property type="component" value="Unassembled WGS sequence"/>
</dbReference>
<evidence type="ECO:0000313" key="1">
    <source>
        <dbReference type="EMBL" id="CAG8850107.1"/>
    </source>
</evidence>
<reference evidence="1 2" key="1">
    <citation type="submission" date="2021-06" db="EMBL/GenBank/DDBJ databases">
        <authorList>
            <person name="Kallberg Y."/>
            <person name="Tangrot J."/>
            <person name="Rosling A."/>
        </authorList>
    </citation>
    <scope>NUCLEOTIDE SEQUENCE [LARGE SCALE GENOMIC DNA]</scope>
    <source>
        <strain evidence="1 2">120-4 pot B 10/14</strain>
    </source>
</reference>
<comment type="caution">
    <text evidence="1">The sequence shown here is derived from an EMBL/GenBank/DDBJ whole genome shotgun (WGS) entry which is preliminary data.</text>
</comment>
<evidence type="ECO:0000313" key="2">
    <source>
        <dbReference type="Proteomes" id="UP000789901"/>
    </source>
</evidence>
<feature type="non-terminal residue" evidence="1">
    <location>
        <position position="1"/>
    </location>
</feature>
<protein>
    <submittedName>
        <fullName evidence="1">45217_t:CDS:1</fullName>
    </submittedName>
</protein>
<proteinExistence type="predicted"/>
<accession>A0ABN7X8P5</accession>
<name>A0ABN7X8P5_GIGMA</name>
<dbReference type="EMBL" id="CAJVQB010099517">
    <property type="protein sequence ID" value="CAG8850107.1"/>
    <property type="molecule type" value="Genomic_DNA"/>
</dbReference>
<gene>
    <name evidence="1" type="ORF">GMARGA_LOCUS40047</name>
</gene>
<keyword evidence="2" id="KW-1185">Reference proteome</keyword>